<gene>
    <name evidence="1" type="ORF">GCK32_020842</name>
</gene>
<proteinExistence type="predicted"/>
<dbReference type="AlphaFoldDB" id="A0AAN8J262"/>
<evidence type="ECO:0000313" key="1">
    <source>
        <dbReference type="EMBL" id="KAK5978529.1"/>
    </source>
</evidence>
<comment type="caution">
    <text evidence="1">The sequence shown here is derived from an EMBL/GenBank/DDBJ whole genome shotgun (WGS) entry which is preliminary data.</text>
</comment>
<organism evidence="1 2">
    <name type="scientific">Trichostrongylus colubriformis</name>
    <name type="common">Black scour worm</name>
    <dbReference type="NCBI Taxonomy" id="6319"/>
    <lineage>
        <taxon>Eukaryota</taxon>
        <taxon>Metazoa</taxon>
        <taxon>Ecdysozoa</taxon>
        <taxon>Nematoda</taxon>
        <taxon>Chromadorea</taxon>
        <taxon>Rhabditida</taxon>
        <taxon>Rhabditina</taxon>
        <taxon>Rhabditomorpha</taxon>
        <taxon>Strongyloidea</taxon>
        <taxon>Trichostrongylidae</taxon>
        <taxon>Trichostrongylus</taxon>
    </lineage>
</organism>
<name>A0AAN8J262_TRICO</name>
<dbReference type="EMBL" id="WIXE01009342">
    <property type="protein sequence ID" value="KAK5978529.1"/>
    <property type="molecule type" value="Genomic_DNA"/>
</dbReference>
<sequence>MIYTFESVKFQKEAAWTAAFLDESRLNRRILKRLTREDLRMLVEFEDEYTRRGNFRLIFPTADTAYMQSYFVQPVYANLLLQQWQIEQETCGREDGIARLEALCCQRIARRFDSSDEC</sequence>
<evidence type="ECO:0000313" key="2">
    <source>
        <dbReference type="Proteomes" id="UP001331761"/>
    </source>
</evidence>
<keyword evidence="2" id="KW-1185">Reference proteome</keyword>
<dbReference type="Proteomes" id="UP001331761">
    <property type="component" value="Unassembled WGS sequence"/>
</dbReference>
<reference evidence="1 2" key="1">
    <citation type="submission" date="2019-10" db="EMBL/GenBank/DDBJ databases">
        <title>Assembly and Annotation for the nematode Trichostrongylus colubriformis.</title>
        <authorList>
            <person name="Martin J."/>
        </authorList>
    </citation>
    <scope>NUCLEOTIDE SEQUENCE [LARGE SCALE GENOMIC DNA]</scope>
    <source>
        <strain evidence="1">G859</strain>
        <tissue evidence="1">Whole worm</tissue>
    </source>
</reference>
<protein>
    <submittedName>
        <fullName evidence="1">Uncharacterized protein</fullName>
    </submittedName>
</protein>
<accession>A0AAN8J262</accession>